<dbReference type="InterPro" id="IPR019734">
    <property type="entry name" value="TPR_rpt"/>
</dbReference>
<proteinExistence type="predicted"/>
<dbReference type="EMBL" id="LAZR01068577">
    <property type="protein sequence ID" value="KKK49381.1"/>
    <property type="molecule type" value="Genomic_DNA"/>
</dbReference>
<dbReference type="AlphaFoldDB" id="A0A0F8YMU2"/>
<dbReference type="PROSITE" id="PS50005">
    <property type="entry name" value="TPR"/>
    <property type="match status" value="1"/>
</dbReference>
<gene>
    <name evidence="1" type="ORF">LCGC14_3135640</name>
</gene>
<dbReference type="Gene3D" id="1.25.40.10">
    <property type="entry name" value="Tetratricopeptide repeat domain"/>
    <property type="match status" value="2"/>
</dbReference>
<comment type="caution">
    <text evidence="1">The sequence shown here is derived from an EMBL/GenBank/DDBJ whole genome shotgun (WGS) entry which is preliminary data.</text>
</comment>
<dbReference type="SUPFAM" id="SSF48452">
    <property type="entry name" value="TPR-like"/>
    <property type="match status" value="1"/>
</dbReference>
<name>A0A0F8YMU2_9ZZZZ</name>
<reference evidence="1" key="1">
    <citation type="journal article" date="2015" name="Nature">
        <title>Complex archaea that bridge the gap between prokaryotes and eukaryotes.</title>
        <authorList>
            <person name="Spang A."/>
            <person name="Saw J.H."/>
            <person name="Jorgensen S.L."/>
            <person name="Zaremba-Niedzwiedzka K."/>
            <person name="Martijn J."/>
            <person name="Lind A.E."/>
            <person name="van Eijk R."/>
            <person name="Schleper C."/>
            <person name="Guy L."/>
            <person name="Ettema T.J."/>
        </authorList>
    </citation>
    <scope>NUCLEOTIDE SEQUENCE</scope>
</reference>
<accession>A0A0F8YMU2</accession>
<sequence>MELRRRYHAKAQPGQRLPDDVWTTDALGVLSSGSKRDRVNAELFRAIAAYRQVVAKFKMGDMAGNALHRIGVIYTEYLKDPDKGFQAYQELLAHYPGTKEAVNALYKVGAYYLEKKQFAQAVKSYRQFVYNYPNDKRVQDGMLAVARCHMETKAYDKALDAYQSYLSKHPDGKHAAFAKAQVAWIRTYHY</sequence>
<protein>
    <submittedName>
        <fullName evidence="1">Uncharacterized protein</fullName>
    </submittedName>
</protein>
<dbReference type="InterPro" id="IPR011990">
    <property type="entry name" value="TPR-like_helical_dom_sf"/>
</dbReference>
<organism evidence="1">
    <name type="scientific">marine sediment metagenome</name>
    <dbReference type="NCBI Taxonomy" id="412755"/>
    <lineage>
        <taxon>unclassified sequences</taxon>
        <taxon>metagenomes</taxon>
        <taxon>ecological metagenomes</taxon>
    </lineage>
</organism>
<evidence type="ECO:0000313" key="1">
    <source>
        <dbReference type="EMBL" id="KKK49381.1"/>
    </source>
</evidence>
<dbReference type="Pfam" id="PF13174">
    <property type="entry name" value="TPR_6"/>
    <property type="match status" value="3"/>
</dbReference>